<keyword evidence="17" id="KW-1185">Reference proteome</keyword>
<comment type="similarity">
    <text evidence="3 14">Belongs to the class I-like SAM-binding methyltransferase superfamily. RsmB/NOP family.</text>
</comment>
<dbReference type="InterPro" id="IPR023267">
    <property type="entry name" value="RCMT"/>
</dbReference>
<dbReference type="GO" id="GO:0006355">
    <property type="term" value="P:regulation of DNA-templated transcription"/>
    <property type="evidence" value="ECO:0007669"/>
    <property type="project" value="InterPro"/>
</dbReference>
<evidence type="ECO:0000256" key="7">
    <source>
        <dbReference type="ARBA" id="ARBA00022603"/>
    </source>
</evidence>
<dbReference type="EMBL" id="JAJGNA010000002">
    <property type="protein sequence ID" value="MCC4307561.1"/>
    <property type="molecule type" value="Genomic_DNA"/>
</dbReference>
<dbReference type="Gene3D" id="3.30.70.1170">
    <property type="entry name" value="Sun protein, domain 3"/>
    <property type="match status" value="1"/>
</dbReference>
<evidence type="ECO:0000256" key="5">
    <source>
        <dbReference type="ARBA" id="ARBA00022490"/>
    </source>
</evidence>
<dbReference type="Pfam" id="PF01189">
    <property type="entry name" value="Methyltr_RsmB-F"/>
    <property type="match status" value="1"/>
</dbReference>
<evidence type="ECO:0000256" key="1">
    <source>
        <dbReference type="ARBA" id="ARBA00002724"/>
    </source>
</evidence>
<evidence type="ECO:0000313" key="17">
    <source>
        <dbReference type="Proteomes" id="UP001108027"/>
    </source>
</evidence>
<dbReference type="PANTHER" id="PTHR22807:SF61">
    <property type="entry name" value="NOL1_NOP2_SUN FAMILY PROTEIN _ ANTITERMINATION NUSB DOMAIN-CONTAINING PROTEIN"/>
    <property type="match status" value="1"/>
</dbReference>
<dbReference type="AlphaFoldDB" id="A0A9Q3YMH1"/>
<dbReference type="InterPro" id="IPR049560">
    <property type="entry name" value="MeTrfase_RsmB-F_NOP2_cat"/>
</dbReference>
<organism evidence="16 17">
    <name type="scientific">Alloalcanivorax marinus</name>
    <dbReference type="NCBI Taxonomy" id="1177169"/>
    <lineage>
        <taxon>Bacteria</taxon>
        <taxon>Pseudomonadati</taxon>
        <taxon>Pseudomonadota</taxon>
        <taxon>Gammaproteobacteria</taxon>
        <taxon>Oceanospirillales</taxon>
        <taxon>Alcanivoracaceae</taxon>
        <taxon>Alloalcanivorax</taxon>
    </lineage>
</organism>
<evidence type="ECO:0000313" key="16">
    <source>
        <dbReference type="EMBL" id="MCC4307561.1"/>
    </source>
</evidence>
<evidence type="ECO:0000256" key="3">
    <source>
        <dbReference type="ARBA" id="ARBA00007494"/>
    </source>
</evidence>
<dbReference type="InterPro" id="IPR054728">
    <property type="entry name" value="RsmB-like_ferredoxin"/>
</dbReference>
<dbReference type="NCBIfam" id="NF008149">
    <property type="entry name" value="PRK10901.1"/>
    <property type="match status" value="1"/>
</dbReference>
<dbReference type="Gene3D" id="1.10.940.10">
    <property type="entry name" value="NusB-like"/>
    <property type="match status" value="1"/>
</dbReference>
<dbReference type="GO" id="GO:0005829">
    <property type="term" value="C:cytosol"/>
    <property type="evidence" value="ECO:0007669"/>
    <property type="project" value="TreeGrafter"/>
</dbReference>
<evidence type="ECO:0000256" key="6">
    <source>
        <dbReference type="ARBA" id="ARBA00022552"/>
    </source>
</evidence>
<dbReference type="SUPFAM" id="SSF53335">
    <property type="entry name" value="S-adenosyl-L-methionine-dependent methyltransferases"/>
    <property type="match status" value="1"/>
</dbReference>
<feature type="binding site" evidence="14">
    <location>
        <position position="301"/>
    </location>
    <ligand>
        <name>S-adenosyl-L-methionine</name>
        <dbReference type="ChEBI" id="CHEBI:59789"/>
    </ligand>
</feature>
<keyword evidence="5" id="KW-0963">Cytoplasm</keyword>
<feature type="domain" description="SAM-dependent MTase RsmB/NOP-type" evidence="15">
    <location>
        <begin position="165"/>
        <end position="431"/>
    </location>
</feature>
<evidence type="ECO:0000256" key="10">
    <source>
        <dbReference type="ARBA" id="ARBA00022884"/>
    </source>
</evidence>
<dbReference type="InterPro" id="IPR001678">
    <property type="entry name" value="MeTrfase_RsmB-F_NOP2_dom"/>
</dbReference>
<protein>
    <recommendedName>
        <fullName evidence="4">16S rRNA (cytosine(967)-C(5))-methyltransferase</fullName>
        <ecNumber evidence="4">2.1.1.176</ecNumber>
    </recommendedName>
    <alternativeName>
        <fullName evidence="11">16S rRNA m5C967 methyltransferase</fullName>
    </alternativeName>
    <alternativeName>
        <fullName evidence="12">rRNA (cytosine-C(5)-)-methyltransferase RsmB</fullName>
    </alternativeName>
</protein>
<comment type="caution">
    <text evidence="16">The sequence shown here is derived from an EMBL/GenBank/DDBJ whole genome shotgun (WGS) entry which is preliminary data.</text>
</comment>
<dbReference type="Gene3D" id="3.40.50.150">
    <property type="entry name" value="Vaccinia Virus protein VP39"/>
    <property type="match status" value="1"/>
</dbReference>
<name>A0A9Q3YMH1_9GAMM</name>
<dbReference type="InterPro" id="IPR029063">
    <property type="entry name" value="SAM-dependent_MTases_sf"/>
</dbReference>
<feature type="binding site" evidence="14">
    <location>
        <position position="275"/>
    </location>
    <ligand>
        <name>S-adenosyl-L-methionine</name>
        <dbReference type="ChEBI" id="CHEBI:59789"/>
    </ligand>
</feature>
<evidence type="ECO:0000256" key="2">
    <source>
        <dbReference type="ARBA" id="ARBA00004496"/>
    </source>
</evidence>
<evidence type="ECO:0000256" key="14">
    <source>
        <dbReference type="PROSITE-ProRule" id="PRU01023"/>
    </source>
</evidence>
<sequence length="447" mass="48491">MAESPDPRLAAVRALNRVLPGQGDGASLREVLRRGVPDGSAGGLTRDLCFGVCRYLRPLNQWLNDQLDKPLKAKAQPVRLALLCGIYELWFSERPAHAVVNAYPELCRRLKAGWASGLANAVLRKADRTDAATVFADYPPAVAGSLPDWLWRQLQEDWPAQADELVQASLAPPPFTLRVDRRRQTREQAVALLGDGARPGELAPWSLYLSPPRPVTALPDFETGAFSVQDEAAQLPAEYLNVPAGGRVLDACAAPGGKTGQILEAFPDARVIALDLAEGRLARVRETLARLGVEAEARVGDAADPGGWWDGEPFDAILLDAPCSATGILRRQPDVKWHRRRADIPPLVDLQARMLDALWPLLRPGGRLVYATCSVLRAENDQQVAAFLARTDDARDRTPRPESAVAVTAGWQLLPRDGGPDGFYLACLEKAHPDQGGPNKKAIDPGS</sequence>
<reference evidence="16" key="1">
    <citation type="submission" date="2021-10" db="EMBL/GenBank/DDBJ databases">
        <title>The diversity and Nitrogen Metabolism of Culturable Nitrate-Utilizing Bacteria Within the Oxygen Minimum Zone of the Changjiang (Yangtze River)Estuary.</title>
        <authorList>
            <person name="Zhang D."/>
            <person name="Zheng J."/>
            <person name="Liu S."/>
            <person name="He W."/>
        </authorList>
    </citation>
    <scope>NUCLEOTIDE SEQUENCE</scope>
    <source>
        <strain evidence="16">FXH-223</strain>
    </source>
</reference>
<dbReference type="EC" id="2.1.1.176" evidence="4"/>
<dbReference type="GO" id="GO:0003723">
    <property type="term" value="F:RNA binding"/>
    <property type="evidence" value="ECO:0007669"/>
    <property type="project" value="UniProtKB-UniRule"/>
</dbReference>
<proteinExistence type="inferred from homology"/>
<keyword evidence="10 14" id="KW-0694">RNA-binding</keyword>
<dbReference type="Proteomes" id="UP001108027">
    <property type="component" value="Unassembled WGS sequence"/>
</dbReference>
<keyword evidence="9 14" id="KW-0949">S-adenosyl-L-methionine</keyword>
<comment type="subcellular location">
    <subcellularLocation>
        <location evidence="2">Cytoplasm</location>
    </subcellularLocation>
</comment>
<evidence type="ECO:0000256" key="9">
    <source>
        <dbReference type="ARBA" id="ARBA00022691"/>
    </source>
</evidence>
<dbReference type="CDD" id="cd02440">
    <property type="entry name" value="AdoMet_MTases"/>
    <property type="match status" value="1"/>
</dbReference>
<comment type="function">
    <text evidence="1">Specifically methylates the cytosine at position 967 (m5C967) of 16S rRNA.</text>
</comment>
<evidence type="ECO:0000256" key="8">
    <source>
        <dbReference type="ARBA" id="ARBA00022679"/>
    </source>
</evidence>
<keyword evidence="8 14" id="KW-0808">Transferase</keyword>
<dbReference type="NCBIfam" id="TIGR00563">
    <property type="entry name" value="rsmB"/>
    <property type="match status" value="1"/>
</dbReference>
<dbReference type="RefSeq" id="WP_228232841.1">
    <property type="nucleotide sequence ID" value="NZ_JAJGNA010000002.1"/>
</dbReference>
<evidence type="ECO:0000259" key="15">
    <source>
        <dbReference type="PROSITE" id="PS51686"/>
    </source>
</evidence>
<evidence type="ECO:0000256" key="13">
    <source>
        <dbReference type="ARBA" id="ARBA00047283"/>
    </source>
</evidence>
<gene>
    <name evidence="16" type="primary">rsmB</name>
    <name evidence="16" type="ORF">LL252_03165</name>
</gene>
<dbReference type="PROSITE" id="PS51686">
    <property type="entry name" value="SAM_MT_RSMB_NOP"/>
    <property type="match status" value="1"/>
</dbReference>
<evidence type="ECO:0000256" key="12">
    <source>
        <dbReference type="ARBA" id="ARBA00031088"/>
    </source>
</evidence>
<dbReference type="InterPro" id="IPR004573">
    <property type="entry name" value="rRNA_ssu_MeTfrase_B"/>
</dbReference>
<evidence type="ECO:0000256" key="11">
    <source>
        <dbReference type="ARBA" id="ARBA00030399"/>
    </source>
</evidence>
<dbReference type="PANTHER" id="PTHR22807">
    <property type="entry name" value="NOP2 YEAST -RELATED NOL1/NOP2/FMU SUN DOMAIN-CONTAINING"/>
    <property type="match status" value="1"/>
</dbReference>
<keyword evidence="7 14" id="KW-0489">Methyltransferase</keyword>
<dbReference type="GO" id="GO:0009383">
    <property type="term" value="F:rRNA (cytosine-C5-)-methyltransferase activity"/>
    <property type="evidence" value="ECO:0007669"/>
    <property type="project" value="TreeGrafter"/>
</dbReference>
<feature type="active site" description="Nucleophile" evidence="14">
    <location>
        <position position="373"/>
    </location>
</feature>
<dbReference type="InterPro" id="IPR035926">
    <property type="entry name" value="NusB-like_sf"/>
</dbReference>
<evidence type="ECO:0000256" key="4">
    <source>
        <dbReference type="ARBA" id="ARBA00012140"/>
    </source>
</evidence>
<feature type="binding site" evidence="14">
    <location>
        <begin position="252"/>
        <end position="258"/>
    </location>
    <ligand>
        <name>S-adenosyl-L-methionine</name>
        <dbReference type="ChEBI" id="CHEBI:59789"/>
    </ligand>
</feature>
<feature type="binding site" evidence="14">
    <location>
        <position position="320"/>
    </location>
    <ligand>
        <name>S-adenosyl-L-methionine</name>
        <dbReference type="ChEBI" id="CHEBI:59789"/>
    </ligand>
</feature>
<comment type="catalytic activity">
    <reaction evidence="13">
        <text>cytidine(967) in 16S rRNA + S-adenosyl-L-methionine = 5-methylcytidine(967) in 16S rRNA + S-adenosyl-L-homocysteine + H(+)</text>
        <dbReference type="Rhea" id="RHEA:42748"/>
        <dbReference type="Rhea" id="RHEA-COMP:10219"/>
        <dbReference type="Rhea" id="RHEA-COMP:10220"/>
        <dbReference type="ChEBI" id="CHEBI:15378"/>
        <dbReference type="ChEBI" id="CHEBI:57856"/>
        <dbReference type="ChEBI" id="CHEBI:59789"/>
        <dbReference type="ChEBI" id="CHEBI:74483"/>
        <dbReference type="ChEBI" id="CHEBI:82748"/>
        <dbReference type="EC" id="2.1.1.176"/>
    </reaction>
</comment>
<dbReference type="InterPro" id="IPR006027">
    <property type="entry name" value="NusB_RsmB_TIM44"/>
</dbReference>
<dbReference type="Pfam" id="PF22458">
    <property type="entry name" value="RsmF-B_ferredox"/>
    <property type="match status" value="1"/>
</dbReference>
<keyword evidence="6" id="KW-0698">rRNA processing</keyword>
<accession>A0A9Q3YMH1</accession>
<dbReference type="SUPFAM" id="SSF48013">
    <property type="entry name" value="NusB-like"/>
    <property type="match status" value="1"/>
</dbReference>
<dbReference type="Pfam" id="PF01029">
    <property type="entry name" value="NusB"/>
    <property type="match status" value="1"/>
</dbReference>
<dbReference type="GO" id="GO:0070475">
    <property type="term" value="P:rRNA base methylation"/>
    <property type="evidence" value="ECO:0007669"/>
    <property type="project" value="TreeGrafter"/>
</dbReference>
<dbReference type="PRINTS" id="PR02008">
    <property type="entry name" value="RCMTFAMILY"/>
</dbReference>
<dbReference type="FunFam" id="3.40.50.150:FF:000022">
    <property type="entry name" value="Ribosomal RNA small subunit methyltransferase B"/>
    <property type="match status" value="1"/>
</dbReference>
<dbReference type="InterPro" id="IPR018314">
    <property type="entry name" value="RsmB/NOL1/NOP2-like_CS"/>
</dbReference>
<dbReference type="PROSITE" id="PS01153">
    <property type="entry name" value="NOL1_NOP2_SUN"/>
    <property type="match status" value="1"/>
</dbReference>